<dbReference type="InterPro" id="IPR037401">
    <property type="entry name" value="SnoaL-like"/>
</dbReference>
<evidence type="ECO:0000313" key="3">
    <source>
        <dbReference type="Proteomes" id="UP000054537"/>
    </source>
</evidence>
<dbReference type="Proteomes" id="UP000054537">
    <property type="component" value="Unassembled WGS sequence"/>
</dbReference>
<gene>
    <name evidence="2" type="ORF">MB27_06150</name>
</gene>
<evidence type="ECO:0000313" key="2">
    <source>
        <dbReference type="EMBL" id="KHD78078.1"/>
    </source>
</evidence>
<dbReference type="Pfam" id="PF13474">
    <property type="entry name" value="SnoaL_3"/>
    <property type="match status" value="1"/>
</dbReference>
<accession>A0A0A6USW4</accession>
<dbReference type="STRING" id="1869.MB27_06150"/>
<dbReference type="EMBL" id="JRTT01000006">
    <property type="protein sequence ID" value="KHD78078.1"/>
    <property type="molecule type" value="Genomic_DNA"/>
</dbReference>
<organism evidence="2 3">
    <name type="scientific">Actinoplanes utahensis</name>
    <dbReference type="NCBI Taxonomy" id="1869"/>
    <lineage>
        <taxon>Bacteria</taxon>
        <taxon>Bacillati</taxon>
        <taxon>Actinomycetota</taxon>
        <taxon>Actinomycetes</taxon>
        <taxon>Micromonosporales</taxon>
        <taxon>Micromonosporaceae</taxon>
        <taxon>Actinoplanes</taxon>
    </lineage>
</organism>
<dbReference type="Gene3D" id="3.10.450.50">
    <property type="match status" value="1"/>
</dbReference>
<comment type="caution">
    <text evidence="2">The sequence shown here is derived from an EMBL/GenBank/DDBJ whole genome shotgun (WGS) entry which is preliminary data.</text>
</comment>
<keyword evidence="3" id="KW-1185">Reference proteome</keyword>
<dbReference type="InterPro" id="IPR032710">
    <property type="entry name" value="NTF2-like_dom_sf"/>
</dbReference>
<feature type="domain" description="SnoaL-like" evidence="1">
    <location>
        <begin position="4"/>
        <end position="126"/>
    </location>
</feature>
<dbReference type="RefSeq" id="WP_043523144.1">
    <property type="nucleotide sequence ID" value="NZ_BAABKU010000004.1"/>
</dbReference>
<sequence>MNEIREVIERKAALLETGDAKAILAHYTPNHVEYNLAPPLRQPGNDGDPAALEAWMSTFEAPPRREVTDLEITTDGDVAFATSLDCLSAVPRGATEPFTLWFRVTLGLRRVDGRWLVTHEHESVPFEMDGSFRASTGLSPTG</sequence>
<dbReference type="eggNOG" id="COG4319">
    <property type="taxonomic scope" value="Bacteria"/>
</dbReference>
<reference evidence="2 3" key="1">
    <citation type="submission" date="2014-10" db="EMBL/GenBank/DDBJ databases">
        <title>Draft genome sequence of Actinoplanes utahensis NRRL 12052.</title>
        <authorList>
            <person name="Velasco-Bucheli B."/>
            <person name="del Cerro C."/>
            <person name="Hormigo D."/>
            <person name="Garcia J.L."/>
            <person name="Acebal C."/>
            <person name="Arroyo M."/>
            <person name="de la Mata I."/>
        </authorList>
    </citation>
    <scope>NUCLEOTIDE SEQUENCE [LARGE SCALE GENOMIC DNA]</scope>
    <source>
        <strain evidence="2 3">NRRL 12052</strain>
    </source>
</reference>
<dbReference type="SUPFAM" id="SSF54427">
    <property type="entry name" value="NTF2-like"/>
    <property type="match status" value="1"/>
</dbReference>
<name>A0A0A6USW4_ACTUT</name>
<dbReference type="AlphaFoldDB" id="A0A0A6USW4"/>
<proteinExistence type="predicted"/>
<evidence type="ECO:0000259" key="1">
    <source>
        <dbReference type="Pfam" id="PF13474"/>
    </source>
</evidence>
<dbReference type="OrthoDB" id="9812295at2"/>
<protein>
    <recommendedName>
        <fullName evidence="1">SnoaL-like domain-containing protein</fullName>
    </recommendedName>
</protein>